<dbReference type="AlphaFoldDB" id="A0A6G1M4C3"/>
<feature type="chain" id="PRO_5041171031" evidence="2">
    <location>
        <begin position="25"/>
        <end position="589"/>
    </location>
</feature>
<evidence type="ECO:0000313" key="4">
    <source>
        <dbReference type="Proteomes" id="UP000614610"/>
    </source>
</evidence>
<dbReference type="Proteomes" id="UP000614610">
    <property type="component" value="Unassembled WGS sequence"/>
</dbReference>
<feature type="region of interest" description="Disordered" evidence="1">
    <location>
        <begin position="343"/>
        <end position="369"/>
    </location>
</feature>
<organism evidence="3 4">
    <name type="scientific">Orbilia oligospora</name>
    <name type="common">Nematode-trapping fungus</name>
    <name type="synonym">Arthrobotrys oligospora</name>
    <dbReference type="NCBI Taxonomy" id="2813651"/>
    <lineage>
        <taxon>Eukaryota</taxon>
        <taxon>Fungi</taxon>
        <taxon>Dikarya</taxon>
        <taxon>Ascomycota</taxon>
        <taxon>Pezizomycotina</taxon>
        <taxon>Orbiliomycetes</taxon>
        <taxon>Orbiliales</taxon>
        <taxon>Orbiliaceae</taxon>
        <taxon>Orbilia</taxon>
    </lineage>
</organism>
<protein>
    <submittedName>
        <fullName evidence="3">Uncharacterized protein</fullName>
    </submittedName>
</protein>
<accession>A0A6G1M4C3</accession>
<comment type="caution">
    <text evidence="3">The sequence shown here is derived from an EMBL/GenBank/DDBJ whole genome shotgun (WGS) entry which is preliminary data.</text>
</comment>
<evidence type="ECO:0000256" key="1">
    <source>
        <dbReference type="SAM" id="MobiDB-lite"/>
    </source>
</evidence>
<sequence>MPPTPLWHNPLLLLLLLIIPNVYSFRIEFGTGSSPSKKFELLQPPAIYPPTDETCHEITTTLPPESSVDLIRVQSNRPNDGDPAGILAFYNNLEECKESNPMYISWFKPNTRSIQAASPYWTIIRLGELKGNWTLGKIGYPEPRAWRNIPQRGVSPEIGIVRRLKLKSGDVAMLFDEGWGVDTGGVVWEEGGQDERYLRPPQGLQNGNGGLPQRTPSFQTQQPDGTEIFLYPDGSGKAVIPDGPVVDTRPDGTSVVHQDGPDGFIAEFNPRTGALVQDNEGRHIRLNLEELEELDALEAAGLFKSRTAFNEVMLGLQSSLFSPNSGAYDALSRLNPSGGFIVEDIGSPIEQDDSPQPRDSVSLPEPNKGKNVLQKIGSALKKGYNWARGSCKLRSRKSLRSPVLPECAADMEFMRENEFSPFSLGSPSASASYLGDQSNGQRLSRFNQGKTIETPNGAEQSFKHTFSPVPDGTDGDFTEENLESPYFAQVPGNEFTFRDEENSRRSEDVGDQEPDEVLQFPNQVQDYSLGILNILNRKKDTSEFTFKGEQQGTQSVNEMHTEGPVASYPELNDIEEDVVVQEISRASSS</sequence>
<name>A0A6G1M4C3_ORBOL</name>
<dbReference type="OrthoDB" id="5330581at2759"/>
<reference evidence="3" key="1">
    <citation type="submission" date="2019-06" db="EMBL/GenBank/DDBJ databases">
        <authorList>
            <person name="Palmer J.M."/>
        </authorList>
    </citation>
    <scope>NUCLEOTIDE SEQUENCE</scope>
    <source>
        <strain evidence="3">TWF679</strain>
    </source>
</reference>
<gene>
    <name evidence="3" type="ORF">TWF679_007234</name>
</gene>
<keyword evidence="2" id="KW-0732">Signal</keyword>
<proteinExistence type="predicted"/>
<evidence type="ECO:0000256" key="2">
    <source>
        <dbReference type="SAM" id="SignalP"/>
    </source>
</evidence>
<dbReference type="EMBL" id="WIWT01000041">
    <property type="protein sequence ID" value="KAF3209697.1"/>
    <property type="molecule type" value="Genomic_DNA"/>
</dbReference>
<evidence type="ECO:0000313" key="3">
    <source>
        <dbReference type="EMBL" id="KAF3209697.1"/>
    </source>
</evidence>
<feature type="signal peptide" evidence="2">
    <location>
        <begin position="1"/>
        <end position="24"/>
    </location>
</feature>